<evidence type="ECO:0000313" key="2">
    <source>
        <dbReference type="Proteomes" id="UP000248329"/>
    </source>
</evidence>
<organism evidence="1 2">
    <name type="scientific">Candidatus Methanogaster sp</name>
    <dbReference type="NCBI Taxonomy" id="3386292"/>
    <lineage>
        <taxon>Archaea</taxon>
        <taxon>Methanobacteriati</taxon>
        <taxon>Methanobacteriota</taxon>
        <taxon>Stenosarchaea group</taxon>
        <taxon>Methanomicrobia</taxon>
        <taxon>Methanosarcinales</taxon>
        <taxon>ANME-2 cluster</taxon>
        <taxon>Candidatus Methanogasteraceae</taxon>
        <taxon>Candidatus Methanogaster</taxon>
    </lineage>
</organism>
<comment type="caution">
    <text evidence="1">The sequence shown here is derived from an EMBL/GenBank/DDBJ whole genome shotgun (WGS) entry which is preliminary data.</text>
</comment>
<gene>
    <name evidence="1" type="ORF">C4B59_14670</name>
</gene>
<proteinExistence type="predicted"/>
<dbReference type="Proteomes" id="UP000248329">
    <property type="component" value="Unassembled WGS sequence"/>
</dbReference>
<reference evidence="1" key="1">
    <citation type="submission" date="2018-01" db="EMBL/GenBank/DDBJ databases">
        <authorList>
            <person name="Krukenberg V."/>
        </authorList>
    </citation>
    <scope>NUCLEOTIDE SEQUENCE</scope>
    <source>
        <strain evidence="1">E20ANME2</strain>
    </source>
</reference>
<name>A0AC61KZ19_9EURY</name>
<dbReference type="EMBL" id="PQXF01000051">
    <property type="protein sequence ID" value="PXF57736.1"/>
    <property type="molecule type" value="Genomic_DNA"/>
</dbReference>
<evidence type="ECO:0000313" key="1">
    <source>
        <dbReference type="EMBL" id="PXF57736.1"/>
    </source>
</evidence>
<accession>A0AC61KZ19</accession>
<sequence length="3155" mass="349020">MSNKNILLSIVVITMLALSTGVAWAGEETPADASGSVVKWRQPPDMNYGVNIRSTEVEPIVADDWKCTDPRPVTDVHFWGSYIRWETNNETPQPHSPGVDGFVIRIYEDVSAGVDQHYSHPGKRLYEEKVEKFEERYVASILHPDGAYEHKFYYSMNLPESFKQREGTIYWISIAAVMPEEYEYPWGWETSTIHWNDNTCRHWHNNDDWEEIIPKMLPLWYQEHYETVDLAFELTVGSEPPPPPEPIKWQQRPDMVQGINIISMPTGENRITVADDWLCLDGSPVSDLHFWGSYPGWHPDNVPRDPNTPPGVKEFRIRIYSDAPSDSSEDFSRPNKLLYEVWVDGFDETYQASILLPWGEYEHKYRYDLDLPEPFLQKRDTIYWLSIAAVTLNHTYPWGWESSMDRWNDFAVQGWCTDDNSEWKLITHPWTERPINMAFELTTREGPIKWLQFPDMADGVNIISLPENHVVADDWLCTDGKAIDEVHFWGSYLSREEEKHWEQDNPGPPEKLLPPTPGVSGFKLSFHRDIPARVDPDMPWSHPGELLREVWVDSDEFRERYWDSVPHIDASGNIWWEHKFYYIVRLEEPFKQKEGTIYWLDIGAKPMEEKWFWGWETSKDHWNDNAVRGKEGGWYLVKTGQSQTMNFEDLTFGTEYCVGDTFTTSGVPVVVEPFQRSDGTWPSDGHATVENGGQAGGSGNEMNTNNVNLDFGIGAPIKSLSLLFGEHGGNLNIEINGDFRNCNNFADINGLGIGEVHVSVSGLGNDTGRLTLTGTIEQFTLGGQELWIDDVDLEKQVDMAFALTTTGPDLGDAPDSTNSFPTSMTAYPGVQANFPTVYQAGSPPHGPIHHRPKAMAFLGRRVTLEDEADIGPDEDGVNNLNPPNDAANFDGADDGVSMPLTLVHCENNTFDYVVTVVNPLYRSIYANVWFDWNQDGDWDDTMNCSAGGRTVLAPEWAVQNQQLQLSSPGVFTITTPRFMAWRYPAGAVHDGTWMRITLSKQKWDPIAGVHGAGGSGPVGGYQYGETEDYYVRYSQQPENTKWVQLPDLTPNGIDIKVDELRNIADDFECTSQSLLTDVHFWGSWRDDKKGKIRNIRLSIHSDDPVGLGGSDKENKFSKPDEQLWKGDFGPDEFGEMLYYTATDRGEWWWDPASREGAIPDGDKNVWRYDIKIDPDEAFLQRGTRERPIIYWLYIVVETESEDYEFGWKTREYPDHFMDDAVWDYGSELPRSWKELRYPLGHPYHELERNSIDMAFALTFEGIETLDWGDAPGGVTAPGYPTLATNNGARHTIVPGFHLGRTIRISQELSPGVGDFDANVLGYIAPYATSLSTAGYYQYGTPYGASFNGPAPMLTSNRSHLFLADTTDGLSLFVVHDKPEDGCGGTAAMKWTLAGDTANVLALDDPWENVTVSGGGTIFESSHGWMPCCTDGMALGSLDGAWTIAGAFINAIDKTGMDEWHVHSSDGSSIALAFEKDLRVRLDYQRPIDPDPDGQPDPNALGDDNDGNDDENGVVFNTPLIAGQQAEVTVFASTQGLLQGWIDFNADRDWADTDEQIFLNKPLIAGPNVLTFDVPVTPTQADAFATFARFRFSRVRDLSFEGPARGGEVEDYEVRIKVRPTADLGDAPDSTNSFTASMTAYPGVSANFPTVYGAGSPPHGPIHRQPKALAFLGKSVSLESEADIGPDEDGVNNLYPPNDEANHDVSDDGVNMPLVLVHCEPNTFEYVVTVVNPLQRSVYVNVWFDWNRDGDWDDVMKCPESTGTVPATAPEWAVQNQQLHLSGPGVFTFTTPRFVAWLPPQVEAKPSARWMRITLSERKWAPFVGTSSAVILHAGGSGPAGGYRYGETEDYPVKCVQSQPNTKWVQLPDLTPNGIDIKVDDMCTLADDFRCTSPSLLTDVHFWGSWKHDDTGKIKNIHLSIHSDDPVGIGGSDKENKFSKPDELLWKGDFGPDEFEESLYHTATDRGEWWWDPAKEELIEGGDKQVWRYDIKIKPDEAFLQRGTRERPIIYWLDIRVTTESEECEFGWKTRQWPDHFMDDAVCDRGSELPRIWNELRYPKGHPYHGIKRDSIDMAFMLTFEELDWGDVPDPRYPTLRGSNGARHIIDPRVHLGRWVEADEDGQPSVGAIGDDINDGTDDEDGVAIPPLRVGATTRIRVFASVNGYLNAWFDWNADGDWDDKGEYVIAERPISAGPSLHNIRVPGGAEPGSSYARFRFSTRPLSTVLPAPEYEGRAPDGEVEDYRFRIYPIGPDHFEPNDNFQAAFDLGSLNQTRTGLGIHEPGEEDWFKWTALHNGQANFSVTGNVTLELYDSDGGRIATAGPDKCAQYTVVADESYYVLIRAADSSMTVLDYGWKAELCGDSDNYALLFSGGARLGKNHARYYNNIKEMYELLVDDYDLDPDKIWILYADGTNPAADRSDGLNSDMSYVATGTTVLPGTQANLESVLTTTLPGPVDSNDHFLFYAFDHGGGADNAPATTGEEVLTGWGSGDNADDDELEDWLNQVGAGHTTIVHTQCFAGGMLDDLLPLTSSTFGCAATNHYEGSYGDGFAGAFASALNSGYENAHDAYVYAHDHDPYAITRGTYLDNGGTWTYGKEHPWAASTSNFLIFAEDDDSMLKFVDDDIMHQYPKFRIGPYPPCDPLRVTHDMLLAKGMFSNDGSMGFRIEAVNSGSLTKNGKPVVPGKTMIGYGDNVVWTPPAPVNLAEDSGEFEGIIDAFTVRAFDGATVSDNSVTITVAADSAGELDAINDTVEIDEDARDVVIDVLANDSGNGTLVVAGVGQPQRGVALLAEGHVSYTPGPNFHGSDQFTYAVADSTQNTDMATVTVVVRSVNDPPEAYDDHLIVVMNSVNNTIDVLVNDYDLDPDPLTALPDSIPESGSMTMNADGTFSYTPDAGYTGSDSFTYLADDGTDQSMATVMITVIEGANSDWGDAPEFSGSMGGGYPTRAINGGANHTIGGPWFGEVMPDGEADGQPHSVALGDDNNNIDDEDGVSIPGLQQGKTTTIEIVVGGGGGYVDAWIDWNGNHLWEHSQEQIHAGHLPEGAHTISVSVPDTSITGQTFARFRISSAGGLTPAGSAPDGEVEDYEVHIQVSHGCGDLNEDGKVTAADAVIALEIAAGSRPFDAAADVSGDGIVTSLDALMILQAAADAIEIC</sequence>
<protein>
    <submittedName>
        <fullName evidence="1">Uncharacterized protein</fullName>
    </submittedName>
</protein>